<protein>
    <submittedName>
        <fullName evidence="1">Uncharacterized protein</fullName>
    </submittedName>
</protein>
<accession>A0ABW5XSQ9</accession>
<dbReference type="Proteomes" id="UP001597601">
    <property type="component" value="Unassembled WGS sequence"/>
</dbReference>
<dbReference type="EMBL" id="JBHUON010000020">
    <property type="protein sequence ID" value="MFD2866016.1"/>
    <property type="molecule type" value="Genomic_DNA"/>
</dbReference>
<reference evidence="2" key="1">
    <citation type="journal article" date="2019" name="Int. J. Syst. Evol. Microbiol.">
        <title>The Global Catalogue of Microorganisms (GCM) 10K type strain sequencing project: providing services to taxonomists for standard genome sequencing and annotation.</title>
        <authorList>
            <consortium name="The Broad Institute Genomics Platform"/>
            <consortium name="The Broad Institute Genome Sequencing Center for Infectious Disease"/>
            <person name="Wu L."/>
            <person name="Ma J."/>
        </authorList>
    </citation>
    <scope>NUCLEOTIDE SEQUENCE [LARGE SCALE GENOMIC DNA]</scope>
    <source>
        <strain evidence="2">KCTC 52232</strain>
    </source>
</reference>
<name>A0ABW5XSQ9_9SPHI</name>
<comment type="caution">
    <text evidence="1">The sequence shown here is derived from an EMBL/GenBank/DDBJ whole genome shotgun (WGS) entry which is preliminary data.</text>
</comment>
<dbReference type="RefSeq" id="WP_377129288.1">
    <property type="nucleotide sequence ID" value="NZ_JBHUON010000020.1"/>
</dbReference>
<evidence type="ECO:0000313" key="2">
    <source>
        <dbReference type="Proteomes" id="UP001597601"/>
    </source>
</evidence>
<proteinExistence type="predicted"/>
<organism evidence="1 2">
    <name type="scientific">Mucilaginibacter antarcticus</name>
    <dbReference type="NCBI Taxonomy" id="1855725"/>
    <lineage>
        <taxon>Bacteria</taxon>
        <taxon>Pseudomonadati</taxon>
        <taxon>Bacteroidota</taxon>
        <taxon>Sphingobacteriia</taxon>
        <taxon>Sphingobacteriales</taxon>
        <taxon>Sphingobacteriaceae</taxon>
        <taxon>Mucilaginibacter</taxon>
    </lineage>
</organism>
<evidence type="ECO:0000313" key="1">
    <source>
        <dbReference type="EMBL" id="MFD2866016.1"/>
    </source>
</evidence>
<gene>
    <name evidence="1" type="ORF">ACFSYC_15055</name>
</gene>
<sequence length="92" mass="10811">MISKLFTRNMMLIGMGGAFGYYLDHQVKFIIFRGNLTLYNETTAAEKLWLKDYLYQIMEYRETYEEVYDHMVLAVAEAPEEKHFESVVAGIN</sequence>
<keyword evidence="2" id="KW-1185">Reference proteome</keyword>